<evidence type="ECO:0000256" key="2">
    <source>
        <dbReference type="ARBA" id="ARBA00022670"/>
    </source>
</evidence>
<protein>
    <recommendedName>
        <fullName evidence="6">Signal peptidase I</fullName>
        <ecNumber evidence="6">3.4.21.89</ecNumber>
    </recommendedName>
</protein>
<feature type="transmembrane region" description="Helical" evidence="7">
    <location>
        <begin position="136"/>
        <end position="154"/>
    </location>
</feature>
<feature type="domain" description="Peptidase S24/S26A/S26B/S26C" evidence="8">
    <location>
        <begin position="56"/>
        <end position="118"/>
    </location>
</feature>
<dbReference type="GO" id="GO:0016020">
    <property type="term" value="C:membrane"/>
    <property type="evidence" value="ECO:0007669"/>
    <property type="project" value="UniProtKB-UniRule"/>
</dbReference>
<dbReference type="Proteomes" id="UP000184052">
    <property type="component" value="Unassembled WGS sequence"/>
</dbReference>
<sequence length="190" mass="21546">MAEIMNEERKKSSTHKMLKYIVDAVVIIMIVLLAILTAVFAVGMRNGEQPSLFNYKMFIVRSNSMSPEFKTGSLILVDAGETEFSRGDIITYIKDDGNLSTTHRIVEVYEGETTRYITRGDANEIDDPLPVFEDEIIGRVVLSIPLIGYVLGFIQKRWAFVALWLVPSVVIVLFIIREIMKELERGKLSL</sequence>
<dbReference type="GO" id="GO:0006465">
    <property type="term" value="P:signal peptide processing"/>
    <property type="evidence" value="ECO:0007669"/>
    <property type="project" value="UniProtKB-UniRule"/>
</dbReference>
<evidence type="ECO:0000313" key="9">
    <source>
        <dbReference type="EMBL" id="SHI42140.1"/>
    </source>
</evidence>
<feature type="transmembrane region" description="Helical" evidence="7">
    <location>
        <begin position="161"/>
        <end position="180"/>
    </location>
</feature>
<dbReference type="AlphaFoldDB" id="A0A1M6B094"/>
<dbReference type="SUPFAM" id="SSF51306">
    <property type="entry name" value="LexA/Signal peptidase"/>
    <property type="match status" value="1"/>
</dbReference>
<reference evidence="9 10" key="1">
    <citation type="submission" date="2016-11" db="EMBL/GenBank/DDBJ databases">
        <authorList>
            <person name="Jaros S."/>
            <person name="Januszkiewicz K."/>
            <person name="Wedrychowicz H."/>
        </authorList>
    </citation>
    <scope>NUCLEOTIDE SEQUENCE [LARGE SCALE GENOMIC DNA]</scope>
    <source>
        <strain evidence="9 10">DSM 17477</strain>
    </source>
</reference>
<keyword evidence="10" id="KW-1185">Reference proteome</keyword>
<evidence type="ECO:0000256" key="5">
    <source>
        <dbReference type="ARBA" id="ARBA00023136"/>
    </source>
</evidence>
<dbReference type="Gene3D" id="2.10.109.10">
    <property type="entry name" value="Umud Fragment, subunit A"/>
    <property type="match status" value="1"/>
</dbReference>
<evidence type="ECO:0000256" key="3">
    <source>
        <dbReference type="ARBA" id="ARBA00022692"/>
    </source>
</evidence>
<dbReference type="EC" id="3.4.21.89" evidence="6"/>
<gene>
    <name evidence="9" type="ORF">SAMN02745751_00311</name>
</gene>
<evidence type="ECO:0000313" key="10">
    <source>
        <dbReference type="Proteomes" id="UP000184052"/>
    </source>
</evidence>
<dbReference type="InterPro" id="IPR001733">
    <property type="entry name" value="Peptidase_S26B"/>
</dbReference>
<keyword evidence="2" id="KW-0378">Hydrolase</keyword>
<proteinExistence type="predicted"/>
<dbReference type="GO" id="GO:0012505">
    <property type="term" value="C:endomembrane system"/>
    <property type="evidence" value="ECO:0007669"/>
    <property type="project" value="UniProtKB-SubCell"/>
</dbReference>
<keyword evidence="2" id="KW-0645">Protease</keyword>
<evidence type="ECO:0000256" key="7">
    <source>
        <dbReference type="SAM" id="Phobius"/>
    </source>
</evidence>
<name>A0A1M6B094_9FIRM</name>
<organism evidence="9 10">
    <name type="scientific">Dethiosulfatibacter aminovorans DSM 17477</name>
    <dbReference type="NCBI Taxonomy" id="1121476"/>
    <lineage>
        <taxon>Bacteria</taxon>
        <taxon>Bacillati</taxon>
        <taxon>Bacillota</taxon>
        <taxon>Tissierellia</taxon>
        <taxon>Dethiosulfatibacter</taxon>
    </lineage>
</organism>
<keyword evidence="4 7" id="KW-1133">Transmembrane helix</keyword>
<accession>A0A1M6B094</accession>
<dbReference type="InterPro" id="IPR015927">
    <property type="entry name" value="Peptidase_S24_S26A/B/C"/>
</dbReference>
<dbReference type="Pfam" id="PF00717">
    <property type="entry name" value="Peptidase_S24"/>
    <property type="match status" value="1"/>
</dbReference>
<evidence type="ECO:0000256" key="6">
    <source>
        <dbReference type="NCBIfam" id="TIGR02228"/>
    </source>
</evidence>
<dbReference type="GO" id="GO:0009003">
    <property type="term" value="F:signal peptidase activity"/>
    <property type="evidence" value="ECO:0007669"/>
    <property type="project" value="UniProtKB-EC"/>
</dbReference>
<dbReference type="EMBL" id="FQZL01000004">
    <property type="protein sequence ID" value="SHI42140.1"/>
    <property type="molecule type" value="Genomic_DNA"/>
</dbReference>
<dbReference type="InterPro" id="IPR019533">
    <property type="entry name" value="Peptidase_S26"/>
</dbReference>
<dbReference type="PRINTS" id="PR00728">
    <property type="entry name" value="SIGNALPTASE"/>
</dbReference>
<feature type="transmembrane region" description="Helical" evidence="7">
    <location>
        <begin position="20"/>
        <end position="44"/>
    </location>
</feature>
<dbReference type="CDD" id="cd06530">
    <property type="entry name" value="S26_SPase_I"/>
    <property type="match status" value="1"/>
</dbReference>
<dbReference type="PANTHER" id="PTHR10806:SF6">
    <property type="entry name" value="SIGNAL PEPTIDASE COMPLEX CATALYTIC SUBUNIT SEC11"/>
    <property type="match status" value="1"/>
</dbReference>
<dbReference type="InterPro" id="IPR036286">
    <property type="entry name" value="LexA/Signal_pep-like_sf"/>
</dbReference>
<evidence type="ECO:0000256" key="4">
    <source>
        <dbReference type="ARBA" id="ARBA00022989"/>
    </source>
</evidence>
<evidence type="ECO:0000259" key="8">
    <source>
        <dbReference type="Pfam" id="PF00717"/>
    </source>
</evidence>
<dbReference type="NCBIfam" id="TIGR02228">
    <property type="entry name" value="sigpep_I_arch"/>
    <property type="match status" value="1"/>
</dbReference>
<dbReference type="OrthoDB" id="1648066at2"/>
<evidence type="ECO:0000256" key="1">
    <source>
        <dbReference type="ARBA" id="ARBA00004308"/>
    </source>
</evidence>
<dbReference type="STRING" id="1121476.SAMN02745751_00311"/>
<dbReference type="PANTHER" id="PTHR10806">
    <property type="entry name" value="SIGNAL PEPTIDASE COMPLEX CATALYTIC SUBUNIT SEC11"/>
    <property type="match status" value="1"/>
</dbReference>
<keyword evidence="3 7" id="KW-0812">Transmembrane</keyword>
<dbReference type="GO" id="GO:0004252">
    <property type="term" value="F:serine-type endopeptidase activity"/>
    <property type="evidence" value="ECO:0007669"/>
    <property type="project" value="UniProtKB-UniRule"/>
</dbReference>
<dbReference type="RefSeq" id="WP_094762627.1">
    <property type="nucleotide sequence ID" value="NZ_FQZL01000004.1"/>
</dbReference>
<comment type="subcellular location">
    <subcellularLocation>
        <location evidence="1">Endomembrane system</location>
    </subcellularLocation>
</comment>
<keyword evidence="5 7" id="KW-0472">Membrane</keyword>